<dbReference type="AlphaFoldDB" id="L1MZN5"/>
<dbReference type="OrthoDB" id="9810515at2"/>
<protein>
    <recommendedName>
        <fullName evidence="1">SGNH hydrolase-type esterase domain-containing protein</fullName>
    </recommendedName>
</protein>
<dbReference type="Gene3D" id="2.60.120.1360">
    <property type="match status" value="1"/>
</dbReference>
<dbReference type="STRING" id="1127699.HMPREF9151_02438"/>
<dbReference type="RefSeq" id="WP_009161298.1">
    <property type="nucleotide sequence ID" value="NZ_KB290963.1"/>
</dbReference>
<reference evidence="2 3" key="1">
    <citation type="submission" date="2012-05" db="EMBL/GenBank/DDBJ databases">
        <authorList>
            <person name="Weinstock G."/>
            <person name="Sodergren E."/>
            <person name="Lobos E.A."/>
            <person name="Fulton L."/>
            <person name="Fulton R."/>
            <person name="Courtney L."/>
            <person name="Fronick C."/>
            <person name="O'Laughlin M."/>
            <person name="Godfrey J."/>
            <person name="Wilson R.M."/>
            <person name="Miner T."/>
            <person name="Farmer C."/>
            <person name="Delehaunty K."/>
            <person name="Cordes M."/>
            <person name="Minx P."/>
            <person name="Tomlinson C."/>
            <person name="Chen J."/>
            <person name="Wollam A."/>
            <person name="Pepin K.H."/>
            <person name="Bhonagiri V."/>
            <person name="Zhang X."/>
            <person name="Suruliraj S."/>
            <person name="Warren W."/>
            <person name="Mitreva M."/>
            <person name="Mardis E.R."/>
            <person name="Wilson R.K."/>
        </authorList>
    </citation>
    <scope>NUCLEOTIDE SEQUENCE [LARGE SCALE GENOMIC DNA]</scope>
    <source>
        <strain evidence="2 3">F0055</strain>
    </source>
</reference>
<dbReference type="Gene3D" id="3.40.50.1110">
    <property type="entry name" value="SGNH hydrolase"/>
    <property type="match status" value="1"/>
</dbReference>
<dbReference type="EMBL" id="AMEP01000160">
    <property type="protein sequence ID" value="EKX96454.1"/>
    <property type="molecule type" value="Genomic_DNA"/>
</dbReference>
<dbReference type="GO" id="GO:0016788">
    <property type="term" value="F:hydrolase activity, acting on ester bonds"/>
    <property type="evidence" value="ECO:0007669"/>
    <property type="project" value="UniProtKB-ARBA"/>
</dbReference>
<evidence type="ECO:0000259" key="1">
    <source>
        <dbReference type="Pfam" id="PF13472"/>
    </source>
</evidence>
<evidence type="ECO:0000313" key="3">
    <source>
        <dbReference type="Proteomes" id="UP000010433"/>
    </source>
</evidence>
<evidence type="ECO:0000313" key="2">
    <source>
        <dbReference type="EMBL" id="EKX96454.1"/>
    </source>
</evidence>
<dbReference type="InterPro" id="IPR013830">
    <property type="entry name" value="SGNH_hydro"/>
</dbReference>
<comment type="caution">
    <text evidence="2">The sequence shown here is derived from an EMBL/GenBank/DDBJ whole genome shotgun (WGS) entry which is preliminary data.</text>
</comment>
<gene>
    <name evidence="2" type="ORF">HMPREF9151_02438</name>
</gene>
<dbReference type="PATRIC" id="fig|1127699.3.peg.2239"/>
<proteinExistence type="predicted"/>
<dbReference type="HOGENOM" id="CLU_026488_1_0_10"/>
<accession>L1MZN5</accession>
<dbReference type="InterPro" id="IPR036514">
    <property type="entry name" value="SGNH_hydro_sf"/>
</dbReference>
<name>L1MZN5_9BACT</name>
<sequence length="462" mass="52167">MNPSARTFTLIGLIVFILLMMYQLPTLSVENTELRHVNLLSSILPEKNQKDVDVLPTPARPQITETKNAKGDTIRFKEKWSKGVEPIVDYANGNDGGMDHFYEQLTQVKTLNRPVRIAYYGDSYIEGDILTSDLRELFQSNYGGNGVGWVDCGSAMLQNRRSIRQRHSGITEYVVVKKPFDKDKQGISERYFTIREGARAHTEGTRYYPHSTKWTVSRLLFYTPSSLTVTTSIGQGKATTQSFHGSSSVQMAEIKDTTNTISHTFSRIGRGTCIYGLALESDNGVILDNFSVRGSPGVTLANMPLQRMQDFNTFRPYDLIVLHFGLNVAVPGNPLSVMRNYTRRMKRVIQNMKTAFPQASILVMSVPDRDQRATEGFKTMKEVKQLVALQEQLAADTKVCFLNFYQAMGGSESVSKLVERNMANKDYTHLSFKGGQVLAQKIFPSFKEGLQNYQRRKALERQ</sequence>
<keyword evidence="3" id="KW-1185">Reference proteome</keyword>
<dbReference type="Pfam" id="PF13472">
    <property type="entry name" value="Lipase_GDSL_2"/>
    <property type="match status" value="1"/>
</dbReference>
<dbReference type="Proteomes" id="UP000010433">
    <property type="component" value="Unassembled WGS sequence"/>
</dbReference>
<feature type="domain" description="SGNH hydrolase-type esterase" evidence="1">
    <location>
        <begin position="283"/>
        <end position="412"/>
    </location>
</feature>
<organism evidence="2 3">
    <name type="scientific">Hoylesella saccharolytica F0055</name>
    <dbReference type="NCBI Taxonomy" id="1127699"/>
    <lineage>
        <taxon>Bacteria</taxon>
        <taxon>Pseudomonadati</taxon>
        <taxon>Bacteroidota</taxon>
        <taxon>Bacteroidia</taxon>
        <taxon>Bacteroidales</taxon>
        <taxon>Prevotellaceae</taxon>
        <taxon>Hoylesella</taxon>
    </lineage>
</organism>
<dbReference type="SUPFAM" id="SSF52266">
    <property type="entry name" value="SGNH hydrolase"/>
    <property type="match status" value="1"/>
</dbReference>